<dbReference type="GO" id="GO:0061630">
    <property type="term" value="F:ubiquitin protein ligase activity"/>
    <property type="evidence" value="ECO:0007669"/>
    <property type="project" value="UniProtKB-EC"/>
</dbReference>
<name>A0ABD1FP69_SALDI</name>
<protein>
    <submittedName>
        <fullName evidence="2">RING-type E3 ubiquitin transferase</fullName>
        <ecNumber evidence="2">2.3.2.27</ecNumber>
    </submittedName>
</protein>
<accession>A0ABD1FP69</accession>
<keyword evidence="2" id="KW-0808">Transferase</keyword>
<evidence type="ECO:0000256" key="1">
    <source>
        <dbReference type="SAM" id="MobiDB-lite"/>
    </source>
</evidence>
<dbReference type="Proteomes" id="UP001567538">
    <property type="component" value="Unassembled WGS sequence"/>
</dbReference>
<evidence type="ECO:0000313" key="3">
    <source>
        <dbReference type="Proteomes" id="UP001567538"/>
    </source>
</evidence>
<reference evidence="2 3" key="1">
    <citation type="submission" date="2024-06" db="EMBL/GenBank/DDBJ databases">
        <title>A chromosome level genome sequence of Diviner's sage (Salvia divinorum).</title>
        <authorList>
            <person name="Ford S.A."/>
            <person name="Ro D.-K."/>
            <person name="Ness R.W."/>
            <person name="Phillips M.A."/>
        </authorList>
    </citation>
    <scope>NUCLEOTIDE SEQUENCE [LARGE SCALE GENOMIC DNA]</scope>
    <source>
        <strain evidence="2">SAF-2024a</strain>
        <tissue evidence="2">Leaf</tissue>
    </source>
</reference>
<evidence type="ECO:0000313" key="2">
    <source>
        <dbReference type="EMBL" id="KAL1533638.1"/>
    </source>
</evidence>
<dbReference type="EMBL" id="JBEAFC010000014">
    <property type="protein sequence ID" value="KAL1533638.1"/>
    <property type="molecule type" value="Genomic_DNA"/>
</dbReference>
<proteinExistence type="predicted"/>
<gene>
    <name evidence="2" type="ORF">AAHA92_33497</name>
</gene>
<dbReference type="EC" id="2.3.2.27" evidence="2"/>
<feature type="region of interest" description="Disordered" evidence="1">
    <location>
        <begin position="1"/>
        <end position="44"/>
    </location>
</feature>
<keyword evidence="2" id="KW-0012">Acyltransferase</keyword>
<organism evidence="2 3">
    <name type="scientific">Salvia divinorum</name>
    <name type="common">Maria pastora</name>
    <name type="synonym">Diviner's sage</name>
    <dbReference type="NCBI Taxonomy" id="28513"/>
    <lineage>
        <taxon>Eukaryota</taxon>
        <taxon>Viridiplantae</taxon>
        <taxon>Streptophyta</taxon>
        <taxon>Embryophyta</taxon>
        <taxon>Tracheophyta</taxon>
        <taxon>Spermatophyta</taxon>
        <taxon>Magnoliopsida</taxon>
        <taxon>eudicotyledons</taxon>
        <taxon>Gunneridae</taxon>
        <taxon>Pentapetalae</taxon>
        <taxon>asterids</taxon>
        <taxon>lamiids</taxon>
        <taxon>Lamiales</taxon>
        <taxon>Lamiaceae</taxon>
        <taxon>Nepetoideae</taxon>
        <taxon>Mentheae</taxon>
        <taxon>Salviinae</taxon>
        <taxon>Salvia</taxon>
        <taxon>Salvia subgen. Calosphace</taxon>
    </lineage>
</organism>
<comment type="caution">
    <text evidence="2">The sequence shown here is derived from an EMBL/GenBank/DDBJ whole genome shotgun (WGS) entry which is preliminary data.</text>
</comment>
<keyword evidence="3" id="KW-1185">Reference proteome</keyword>
<sequence>MGGIDNVIGSGKRQETQACSGGEVLPPATRTKQAEGRLIPQGVDPRNYFTGPGLEGLIEEITQNDRPGLPPAPDSAIHAIPTIKIAQAHLETDTECPVCKEELKVGLHNSCPVRRHELEIPNQIGEDESSQLHVEDRRCPELRCLAGMWPFRSRYRPLRPSGDGARQHHAAESWRCNISKQTRWMIFTMVLVFKTMKHYGRHRNSTRNL</sequence>
<dbReference type="AlphaFoldDB" id="A0ABD1FP69"/>